<gene>
    <name evidence="8" type="ORF">A3Q56_04441</name>
</gene>
<evidence type="ECO:0000256" key="4">
    <source>
        <dbReference type="ARBA" id="ARBA00022927"/>
    </source>
</evidence>
<feature type="domain" description="IBB" evidence="7">
    <location>
        <begin position="6"/>
        <end position="70"/>
    </location>
</feature>
<keyword evidence="9" id="KW-1185">Reference proteome</keyword>
<dbReference type="Pfam" id="PF00514">
    <property type="entry name" value="Arm"/>
    <property type="match status" value="3"/>
</dbReference>
<dbReference type="InterPro" id="IPR011989">
    <property type="entry name" value="ARM-like"/>
</dbReference>
<sequence length="483" mass="55041">MKLYIDSTKLKLERIETVVQLRKKNRNEMIDKIRNIDSTFDDNGEIDMAVTSNASLSPELIKGLWNPDINVVKRKVFMLRKLLCVENPPIEDAINANILPRLNELLNCDMEEIRFHIAWILTNIACGFDEHIGAIVNSNCLDSLIKILKSQQDSQRVLKQTVWTLSNIAGENVRYRNLLINYDIITSLISLVDKTTTHIDVKIQAIWCLSNMCRRKDSPTPIKEIKQILNLAAKLIYSDNEHILRNSLWILAYICDGPCERMTLVLESGILDRLIEIVLHPNQELINPALRTIGNILAGSEKQTQLAIDASVLPVLINIAGAKHISKFIRKEAFWALSNIAAGNPSQIKQLIDDGGLKVVKSVFEEDNMQLQKEGLWSLCNMLGNAEGTYDIAESIVSQGLLECMIRLLKKNDFKIVDKTLDCLYKIFNLGEEKQPNFFTYAFEELDGMDVLFELQYKQSDVLFKKSQRIIINFFHSDDDTSD</sequence>
<dbReference type="PIRSF" id="PIRSF005673">
    <property type="entry name" value="Importin_alpha"/>
    <property type="match status" value="1"/>
</dbReference>
<protein>
    <recommendedName>
        <fullName evidence="5">Importin subunit alpha</fullName>
    </recommendedName>
</protein>
<dbReference type="Proteomes" id="UP000078046">
    <property type="component" value="Unassembled WGS sequence"/>
</dbReference>
<evidence type="ECO:0000313" key="9">
    <source>
        <dbReference type="Proteomes" id="UP000078046"/>
    </source>
</evidence>
<dbReference type="Pfam" id="PF01749">
    <property type="entry name" value="IBB"/>
    <property type="match status" value="1"/>
</dbReference>
<keyword evidence="3" id="KW-0677">Repeat</keyword>
<dbReference type="SUPFAM" id="SSF48371">
    <property type="entry name" value="ARM repeat"/>
    <property type="match status" value="1"/>
</dbReference>
<evidence type="ECO:0000256" key="2">
    <source>
        <dbReference type="ARBA" id="ARBA00022448"/>
    </source>
</evidence>
<dbReference type="Gene3D" id="1.25.10.10">
    <property type="entry name" value="Leucine-rich Repeat Variant"/>
    <property type="match status" value="1"/>
</dbReference>
<comment type="caution">
    <text evidence="8">The sequence shown here is derived from an EMBL/GenBank/DDBJ whole genome shotgun (WGS) entry which is preliminary data.</text>
</comment>
<evidence type="ECO:0000256" key="5">
    <source>
        <dbReference type="PIRNR" id="PIRNR005673"/>
    </source>
</evidence>
<evidence type="ECO:0000256" key="1">
    <source>
        <dbReference type="ARBA" id="ARBA00010394"/>
    </source>
</evidence>
<accession>A0A177B2K4</accession>
<name>A0A177B2K4_9BILA</name>
<evidence type="ECO:0000259" key="7">
    <source>
        <dbReference type="Pfam" id="PF01749"/>
    </source>
</evidence>
<dbReference type="GO" id="GO:0061608">
    <property type="term" value="F:nuclear import signal receptor activity"/>
    <property type="evidence" value="ECO:0007669"/>
    <property type="project" value="InterPro"/>
</dbReference>
<evidence type="ECO:0000256" key="6">
    <source>
        <dbReference type="PROSITE-ProRule" id="PRU00259"/>
    </source>
</evidence>
<comment type="similarity">
    <text evidence="1 5">Belongs to the importin alpha family.</text>
</comment>
<dbReference type="InterPro" id="IPR000225">
    <property type="entry name" value="Armadillo"/>
</dbReference>
<reference evidence="8 9" key="1">
    <citation type="submission" date="2016-04" db="EMBL/GenBank/DDBJ databases">
        <title>The genome of Intoshia linei affirms orthonectids as highly simplified spiralians.</title>
        <authorList>
            <person name="Mikhailov K.V."/>
            <person name="Slusarev G.S."/>
            <person name="Nikitin M.A."/>
            <person name="Logacheva M.D."/>
            <person name="Penin A."/>
            <person name="Aleoshin V."/>
            <person name="Panchin Y.V."/>
        </authorList>
    </citation>
    <scope>NUCLEOTIDE SEQUENCE [LARGE SCALE GENOMIC DNA]</scope>
    <source>
        <strain evidence="8">Intl2013</strain>
        <tissue evidence="8">Whole animal</tissue>
    </source>
</reference>
<proteinExistence type="inferred from homology"/>
<dbReference type="PROSITE" id="PS50176">
    <property type="entry name" value="ARM_REPEAT"/>
    <property type="match status" value="1"/>
</dbReference>
<feature type="repeat" description="ARM" evidence="6">
    <location>
        <begin position="139"/>
        <end position="169"/>
    </location>
</feature>
<keyword evidence="4 5" id="KW-0653">Protein transport</keyword>
<dbReference type="InterPro" id="IPR002652">
    <property type="entry name" value="Importin-a_IBB"/>
</dbReference>
<dbReference type="GO" id="GO:0005737">
    <property type="term" value="C:cytoplasm"/>
    <property type="evidence" value="ECO:0007669"/>
    <property type="project" value="InterPro"/>
</dbReference>
<dbReference type="PANTHER" id="PTHR23316">
    <property type="entry name" value="IMPORTIN ALPHA"/>
    <property type="match status" value="1"/>
</dbReference>
<dbReference type="InterPro" id="IPR024931">
    <property type="entry name" value="Importin_alpha"/>
</dbReference>
<dbReference type="SMART" id="SM00185">
    <property type="entry name" value="ARM"/>
    <property type="match status" value="8"/>
</dbReference>
<keyword evidence="2 5" id="KW-0813">Transport</keyword>
<dbReference type="EMBL" id="LWCA01000563">
    <property type="protein sequence ID" value="OAF67841.1"/>
    <property type="molecule type" value="Genomic_DNA"/>
</dbReference>
<dbReference type="AlphaFoldDB" id="A0A177B2K4"/>
<dbReference type="GO" id="GO:0006606">
    <property type="term" value="P:protein import into nucleus"/>
    <property type="evidence" value="ECO:0007669"/>
    <property type="project" value="InterPro"/>
</dbReference>
<dbReference type="InterPro" id="IPR016024">
    <property type="entry name" value="ARM-type_fold"/>
</dbReference>
<dbReference type="OrthoDB" id="29145at2759"/>
<evidence type="ECO:0000256" key="3">
    <source>
        <dbReference type="ARBA" id="ARBA00022737"/>
    </source>
</evidence>
<evidence type="ECO:0000313" key="8">
    <source>
        <dbReference type="EMBL" id="OAF67841.1"/>
    </source>
</evidence>
<organism evidence="8 9">
    <name type="scientific">Intoshia linei</name>
    <dbReference type="NCBI Taxonomy" id="1819745"/>
    <lineage>
        <taxon>Eukaryota</taxon>
        <taxon>Metazoa</taxon>
        <taxon>Spiralia</taxon>
        <taxon>Lophotrochozoa</taxon>
        <taxon>Mesozoa</taxon>
        <taxon>Orthonectida</taxon>
        <taxon>Rhopaluridae</taxon>
        <taxon>Intoshia</taxon>
    </lineage>
</organism>